<proteinExistence type="predicted"/>
<evidence type="ECO:0000313" key="2">
    <source>
        <dbReference type="Proteomes" id="UP000313645"/>
    </source>
</evidence>
<gene>
    <name evidence="1" type="ORF">EZI54_04420</name>
</gene>
<reference evidence="1 2" key="1">
    <citation type="submission" date="2019-02" db="EMBL/GenBank/DDBJ databases">
        <title>Marinobacter halodurans sp. nov., a marine bacterium isolated from sea tidal flat.</title>
        <authorList>
            <person name="Yoo Y."/>
            <person name="Lee D.W."/>
            <person name="Kim B.S."/>
            <person name="Kim J.-J."/>
        </authorList>
    </citation>
    <scope>NUCLEOTIDE SEQUENCE [LARGE SCALE GENOMIC DNA]</scope>
    <source>
        <strain evidence="1 2">YJ-S3-2</strain>
    </source>
</reference>
<dbReference type="EMBL" id="SJDL01000005">
    <property type="protein sequence ID" value="TBW58107.1"/>
    <property type="molecule type" value="Genomic_DNA"/>
</dbReference>
<protein>
    <submittedName>
        <fullName evidence="1">Uncharacterized protein</fullName>
    </submittedName>
</protein>
<comment type="caution">
    <text evidence="1">The sequence shown here is derived from an EMBL/GenBank/DDBJ whole genome shotgun (WGS) entry which is preliminary data.</text>
</comment>
<sequence length="150" mass="17240">MRPNNKKPLYRKVNTKARGVHHLHGGDYKNSRNRESGVGMRKGIQRGLDYTPLFKFLLSKVGYPWNEIHSEAVSRLDKEEPIYWLVAKDYESANELIRIGESSYFSGLYVDGDGILRVVNPDIDENTLEPLCKCCTHTFNGVLFTRKYGE</sequence>
<organism evidence="1 2">
    <name type="scientific">Marinobacter halodurans</name>
    <dbReference type="NCBI Taxonomy" id="2528979"/>
    <lineage>
        <taxon>Bacteria</taxon>
        <taxon>Pseudomonadati</taxon>
        <taxon>Pseudomonadota</taxon>
        <taxon>Gammaproteobacteria</taxon>
        <taxon>Pseudomonadales</taxon>
        <taxon>Marinobacteraceae</taxon>
        <taxon>Marinobacter</taxon>
    </lineage>
</organism>
<keyword evidence="2" id="KW-1185">Reference proteome</keyword>
<name>A0ABY1ZNJ8_9GAMM</name>
<evidence type="ECO:0000313" key="1">
    <source>
        <dbReference type="EMBL" id="TBW58107.1"/>
    </source>
</evidence>
<dbReference type="RefSeq" id="WP_131479455.1">
    <property type="nucleotide sequence ID" value="NZ_SJDL01000005.1"/>
</dbReference>
<dbReference type="Proteomes" id="UP000313645">
    <property type="component" value="Unassembled WGS sequence"/>
</dbReference>
<accession>A0ABY1ZNJ8</accession>